<dbReference type="EMBL" id="CP134876">
    <property type="protein sequence ID" value="WNM42149.1"/>
    <property type="molecule type" value="Genomic_DNA"/>
</dbReference>
<proteinExistence type="predicted"/>
<sequence length="226" mass="24374">MPKRRIVYRLEAEQLFVESEKYTTGVTIHHNGQKLAEPHAIFLGVGNDGRRDIPSTAFDSGKPIIFDFEAPIVEISHQATKPDGVPLSEMTAHLAQPVAAAEAKIEVSGTTLRIGPSLMASRQIIMLSLLIDGQPRVSISNPPVDVRVLNNRVVLEKQRRFAKVLRALALMVAAVSVALPIASTPRLGFAIPLAVFGAFLVAVAVMADTVTRLIVGRAMTPVDNSI</sequence>
<feature type="transmembrane region" description="Helical" evidence="1">
    <location>
        <begin position="189"/>
        <end position="207"/>
    </location>
</feature>
<evidence type="ECO:0000313" key="3">
    <source>
        <dbReference type="Proteomes" id="UP001303001"/>
    </source>
</evidence>
<reference evidence="2 3" key="1">
    <citation type="submission" date="2023-09" db="EMBL/GenBank/DDBJ databases">
        <title>Micromonospora halotolerans DSM 45598 genome sequence.</title>
        <authorList>
            <person name="Mo P."/>
        </authorList>
    </citation>
    <scope>NUCLEOTIDE SEQUENCE [LARGE SCALE GENOMIC DNA]</scope>
    <source>
        <strain evidence="2 3">DSM 45598</strain>
    </source>
</reference>
<gene>
    <name evidence="2" type="ORF">RMN56_12800</name>
</gene>
<evidence type="ECO:0000313" key="2">
    <source>
        <dbReference type="EMBL" id="WNM42149.1"/>
    </source>
</evidence>
<dbReference type="RefSeq" id="WP_313724009.1">
    <property type="nucleotide sequence ID" value="NZ_CP134876.1"/>
</dbReference>
<keyword evidence="1" id="KW-0472">Membrane</keyword>
<keyword evidence="1" id="KW-0812">Transmembrane</keyword>
<dbReference type="Proteomes" id="UP001303001">
    <property type="component" value="Chromosome"/>
</dbReference>
<keyword evidence="3" id="KW-1185">Reference proteome</keyword>
<evidence type="ECO:0000256" key="1">
    <source>
        <dbReference type="SAM" id="Phobius"/>
    </source>
</evidence>
<protein>
    <submittedName>
        <fullName evidence="2">Uncharacterized protein</fullName>
    </submittedName>
</protein>
<organism evidence="2 3">
    <name type="scientific">Micromonospora halotolerans</name>
    <dbReference type="NCBI Taxonomy" id="709879"/>
    <lineage>
        <taxon>Bacteria</taxon>
        <taxon>Bacillati</taxon>
        <taxon>Actinomycetota</taxon>
        <taxon>Actinomycetes</taxon>
        <taxon>Micromonosporales</taxon>
        <taxon>Micromonosporaceae</taxon>
        <taxon>Micromonospora</taxon>
    </lineage>
</organism>
<accession>A0ABZ0A3Y1</accession>
<keyword evidence="1" id="KW-1133">Transmembrane helix</keyword>
<feature type="transmembrane region" description="Helical" evidence="1">
    <location>
        <begin position="164"/>
        <end position="183"/>
    </location>
</feature>
<name>A0ABZ0A3Y1_9ACTN</name>